<keyword evidence="2" id="KW-1185">Reference proteome</keyword>
<protein>
    <recommendedName>
        <fullName evidence="3">Leucyl aminopeptidase</fullName>
    </recommendedName>
</protein>
<sequence>MTMADVRVPTLVPCLDVKDKQFDGVVVVTDKVSKLTGNLECLKSPLELYSKVDNSLEKDVVFLVTDVVPSKRLIFAATGPLNRDQDDVRRFADAAEKGIKRALKAGCKAPLLVRPVDDSFEKAGSVSLLAALHALYVPLEIREAVKEKAVKAEKLGVWCNDENRVKDGILLANALEAGRIVARDIGGSDPERMAAPRVAEYVQNVLKDTGIKITVVSDPAVLKSDFPLLAAVNRAASVVDRHRARLMFLEYEGEWKN</sequence>
<reference evidence="1 2" key="1">
    <citation type="submission" date="2022-12" db="EMBL/GenBank/DDBJ databases">
        <title>Chromosome-level genome of Tegillarca granosa.</title>
        <authorList>
            <person name="Kim J."/>
        </authorList>
    </citation>
    <scope>NUCLEOTIDE SEQUENCE [LARGE SCALE GENOMIC DNA]</scope>
    <source>
        <strain evidence="1">Teg-2019</strain>
        <tissue evidence="1">Adductor muscle</tissue>
    </source>
</reference>
<evidence type="ECO:0000313" key="2">
    <source>
        <dbReference type="Proteomes" id="UP001217089"/>
    </source>
</evidence>
<dbReference type="InterPro" id="IPR011356">
    <property type="entry name" value="Leucine_aapep/pepB"/>
</dbReference>
<name>A0ABQ9FPD1_TEGGR</name>
<evidence type="ECO:0008006" key="3">
    <source>
        <dbReference type="Google" id="ProtNLM"/>
    </source>
</evidence>
<dbReference type="SUPFAM" id="SSF53187">
    <property type="entry name" value="Zn-dependent exopeptidases"/>
    <property type="match status" value="1"/>
</dbReference>
<dbReference type="EMBL" id="JARBDR010000246">
    <property type="protein sequence ID" value="KAJ8317580.1"/>
    <property type="molecule type" value="Genomic_DNA"/>
</dbReference>
<accession>A0ABQ9FPD1</accession>
<evidence type="ECO:0000313" key="1">
    <source>
        <dbReference type="EMBL" id="KAJ8317580.1"/>
    </source>
</evidence>
<comment type="caution">
    <text evidence="1">The sequence shown here is derived from an EMBL/GenBank/DDBJ whole genome shotgun (WGS) entry which is preliminary data.</text>
</comment>
<dbReference type="Gene3D" id="3.40.630.10">
    <property type="entry name" value="Zn peptidases"/>
    <property type="match status" value="1"/>
</dbReference>
<organism evidence="1 2">
    <name type="scientific">Tegillarca granosa</name>
    <name type="common">Malaysian cockle</name>
    <name type="synonym">Anadara granosa</name>
    <dbReference type="NCBI Taxonomy" id="220873"/>
    <lineage>
        <taxon>Eukaryota</taxon>
        <taxon>Metazoa</taxon>
        <taxon>Spiralia</taxon>
        <taxon>Lophotrochozoa</taxon>
        <taxon>Mollusca</taxon>
        <taxon>Bivalvia</taxon>
        <taxon>Autobranchia</taxon>
        <taxon>Pteriomorphia</taxon>
        <taxon>Arcoida</taxon>
        <taxon>Arcoidea</taxon>
        <taxon>Arcidae</taxon>
        <taxon>Tegillarca</taxon>
    </lineage>
</organism>
<gene>
    <name evidence="1" type="ORF">KUTeg_005484</name>
</gene>
<proteinExistence type="predicted"/>
<dbReference type="PANTHER" id="PTHR11963:SF48">
    <property type="entry name" value="DIPEPTIDASE B, ISOFORM A"/>
    <property type="match status" value="1"/>
</dbReference>
<dbReference type="PANTHER" id="PTHR11963">
    <property type="entry name" value="LEUCINE AMINOPEPTIDASE-RELATED"/>
    <property type="match status" value="1"/>
</dbReference>
<dbReference type="Proteomes" id="UP001217089">
    <property type="component" value="Unassembled WGS sequence"/>
</dbReference>